<evidence type="ECO:0000313" key="2">
    <source>
        <dbReference type="EMBL" id="GAC94250.1"/>
    </source>
</evidence>
<dbReference type="EMBL" id="DF238783">
    <property type="protein sequence ID" value="GAC94250.1"/>
    <property type="molecule type" value="Genomic_DNA"/>
</dbReference>
<name>R9P837_PSEHS</name>
<proteinExistence type="predicted"/>
<dbReference type="RefSeq" id="XP_012187837.1">
    <property type="nucleotide sequence ID" value="XM_012332447.1"/>
</dbReference>
<dbReference type="GeneID" id="24107116"/>
<accession>R9P837</accession>
<protein>
    <submittedName>
        <fullName evidence="2">Uncharacterized protein</fullName>
    </submittedName>
</protein>
<organism evidence="2 3">
    <name type="scientific">Pseudozyma hubeiensis (strain SY62)</name>
    <name type="common">Yeast</name>
    <dbReference type="NCBI Taxonomy" id="1305764"/>
    <lineage>
        <taxon>Eukaryota</taxon>
        <taxon>Fungi</taxon>
        <taxon>Dikarya</taxon>
        <taxon>Basidiomycota</taxon>
        <taxon>Ustilaginomycotina</taxon>
        <taxon>Ustilaginomycetes</taxon>
        <taxon>Ustilaginales</taxon>
        <taxon>Ustilaginaceae</taxon>
        <taxon>Pseudozyma</taxon>
    </lineage>
</organism>
<feature type="compositionally biased region" description="Low complexity" evidence="1">
    <location>
        <begin position="28"/>
        <end position="39"/>
    </location>
</feature>
<gene>
    <name evidence="2" type="ORF">PHSY_001821</name>
</gene>
<feature type="region of interest" description="Disordered" evidence="1">
    <location>
        <begin position="28"/>
        <end position="73"/>
    </location>
</feature>
<dbReference type="OrthoDB" id="2550309at2759"/>
<dbReference type="AlphaFoldDB" id="R9P837"/>
<dbReference type="HOGENOM" id="CLU_376056_0_0_1"/>
<reference evidence="3" key="1">
    <citation type="journal article" date="2013" name="Genome Announc.">
        <title>Draft genome sequence of the basidiomycetous yeast-like fungus Pseudozyma hubeiensis SY62, which produces an abundant amount of the biosurfactant mannosylerythritol lipids.</title>
        <authorList>
            <person name="Konishi M."/>
            <person name="Hatada Y."/>
            <person name="Horiuchi J."/>
        </authorList>
    </citation>
    <scope>NUCLEOTIDE SEQUENCE [LARGE SCALE GENOMIC DNA]</scope>
    <source>
        <strain evidence="3">SY62</strain>
    </source>
</reference>
<evidence type="ECO:0000256" key="1">
    <source>
        <dbReference type="SAM" id="MobiDB-lite"/>
    </source>
</evidence>
<dbReference type="eggNOG" id="ENOG502TFD8">
    <property type="taxonomic scope" value="Eukaryota"/>
</dbReference>
<keyword evidence="3" id="KW-1185">Reference proteome</keyword>
<dbReference type="Proteomes" id="UP000014071">
    <property type="component" value="Unassembled WGS sequence"/>
</dbReference>
<evidence type="ECO:0000313" key="3">
    <source>
        <dbReference type="Proteomes" id="UP000014071"/>
    </source>
</evidence>
<sequence length="760" mass="83549">MSVSSALQSLRLTAARPVASAQRHVSAAASLPARASSNSIVQASRPVRTSRSDGNAISRPHAPHGHLDQGAAGPSRCFCTSHHRQKASELPLEELHYQSSLDSYRHEQLSDASDYWQPTDASASLVPARRSARRTDPHSLQTAPSIQQLFPEDSSYDHFFTPSVQQIPPSIGATTAPEPIKQDIVAPTSYIDSLGPHRRQELDDRVSLLIRSGERSLPALCAVYGEIDQLQREHLCCYILSQCVKRSQDAFTVLDLYRSWTAVSFSDITDPGRTRSMLRSMWGDSLYRCATYLQAAGLTRHAAAIAADVRMKPSQSRYLLERLVYDLKLPQSLGMTPGHTPEAISTPSLATPAIPASNTKTLFAEADARLAVRGMCDAMINLMADGVAFKRKTVNRMFKLLCLTRARSRVIRTIRAAQRRAQIDALGLEAKRGEMRAAGGFSRLRAEQGKPPQVVSTKVMEDAIRMLCAQDASGARTAYEVLGVLDPLQRTPVMYDALMTVHGSASATLDAPVERVRGEVAASHGYKTVDEQLWSDICTLPHLGGPTLRTISARIVCHTRKRSLDLIRSDLALIRARNMGSIHDLSENAKLGVVRCCIESGALLAGFRYASTLLSPAVAAGDEGFQTKVIATLLRGAQHIHLAAPPSTSDAPRSSPSRAKLLKRFLAHLSRLHRTFPQLQPDIHTLSLLIQLLDRHQAWIETSTLWNMLRLVGGHFKQEDRRLVQVLEAFVEVFEGRDERHSASELKGLIDKLRCSQPSA</sequence>